<evidence type="ECO:0000256" key="5">
    <source>
        <dbReference type="ARBA" id="ARBA00022906"/>
    </source>
</evidence>
<proteinExistence type="inferred from homology"/>
<dbReference type="Proteomes" id="UP000013243">
    <property type="component" value="Plasmid unnamed1"/>
</dbReference>
<sequence length="359" mass="37946">MPKSVLSALFLSVSALPVLAETPRVVADIAPVQGLVARVMAGVGEPDLLVPPGASPHGHSLKPSDARALSSADAVFWVGDALSPWLEGSLEELASDAHVVSLLEAPGTLQLEFRNGAVFAADGHDDHGHDDHSHDGHDHADHDEHAHDHGDHDAHGHDHSDHDDHGHDHAGHDHSHGGHDHGDHGHSHEGVDPHAWLAPQNGKQWLALIAEELSEIDPANAEIYQSNALAGQAEIDAVVEQVKADLSQTKGEFVVFHDAYQYFEHSFGVSTLGAISLADASDPSVARIAEIRDAIAEANVSCVFSEPQFNPGLVATVAEGRDVKSVVIDPLGTEIAPGASFYTDLLTDIGAGFVECLSR</sequence>
<dbReference type="GeneID" id="28252114"/>
<evidence type="ECO:0000313" key="9">
    <source>
        <dbReference type="Proteomes" id="UP000013243"/>
    </source>
</evidence>
<evidence type="ECO:0000256" key="4">
    <source>
        <dbReference type="ARBA" id="ARBA00022729"/>
    </source>
</evidence>
<feature type="compositionally biased region" description="Basic and acidic residues" evidence="6">
    <location>
        <begin position="122"/>
        <end position="192"/>
    </location>
</feature>
<evidence type="ECO:0000313" key="8">
    <source>
        <dbReference type="EMBL" id="ANP42994.1"/>
    </source>
</evidence>
<evidence type="ECO:0000256" key="6">
    <source>
        <dbReference type="SAM" id="MobiDB-lite"/>
    </source>
</evidence>
<dbReference type="EMBL" id="CP015231">
    <property type="protein sequence ID" value="ANP42994.1"/>
    <property type="molecule type" value="Genomic_DNA"/>
</dbReference>
<dbReference type="SUPFAM" id="SSF53807">
    <property type="entry name" value="Helical backbone' metal receptor"/>
    <property type="match status" value="1"/>
</dbReference>
<dbReference type="PANTHER" id="PTHR42953:SF3">
    <property type="entry name" value="HIGH-AFFINITY ZINC UPTAKE SYSTEM PROTEIN ZNUA"/>
    <property type="match status" value="1"/>
</dbReference>
<dbReference type="KEGG" id="rmb:K529_019730"/>
<dbReference type="GO" id="GO:0046872">
    <property type="term" value="F:metal ion binding"/>
    <property type="evidence" value="ECO:0007669"/>
    <property type="project" value="InterPro"/>
</dbReference>
<gene>
    <name evidence="8" type="ORF">K529_019730</name>
</gene>
<dbReference type="PANTHER" id="PTHR42953">
    <property type="entry name" value="HIGH-AFFINITY ZINC UPTAKE SYSTEM PROTEIN ZNUA-RELATED"/>
    <property type="match status" value="1"/>
</dbReference>
<dbReference type="AlphaFoldDB" id="A0A1B1A8V0"/>
<keyword evidence="3" id="KW-0813">Transport</keyword>
<evidence type="ECO:0000256" key="7">
    <source>
        <dbReference type="SAM" id="SignalP"/>
    </source>
</evidence>
<keyword evidence="4 7" id="KW-0732">Signal</keyword>
<comment type="similarity">
    <text evidence="1">Belongs to the bacterial solute-binding protein 9 family.</text>
</comment>
<dbReference type="InterPro" id="IPR050492">
    <property type="entry name" value="Bact_metal-bind_prot9"/>
</dbReference>
<feature type="signal peptide" evidence="7">
    <location>
        <begin position="1"/>
        <end position="20"/>
    </location>
</feature>
<evidence type="ECO:0000256" key="3">
    <source>
        <dbReference type="ARBA" id="ARBA00022448"/>
    </source>
</evidence>
<dbReference type="OrthoDB" id="7346865at2"/>
<keyword evidence="5" id="KW-0862">Zinc</keyword>
<dbReference type="Pfam" id="PF01297">
    <property type="entry name" value="ZnuA"/>
    <property type="match status" value="1"/>
</dbReference>
<keyword evidence="5" id="KW-0406">Ion transport</keyword>
<feature type="region of interest" description="Disordered" evidence="6">
    <location>
        <begin position="122"/>
        <end position="196"/>
    </location>
</feature>
<dbReference type="InterPro" id="IPR006127">
    <property type="entry name" value="ZnuA-like"/>
</dbReference>
<organism evidence="8 9">
    <name type="scientific">Tritonibacter mobilis F1926</name>
    <dbReference type="NCBI Taxonomy" id="1265309"/>
    <lineage>
        <taxon>Bacteria</taxon>
        <taxon>Pseudomonadati</taxon>
        <taxon>Pseudomonadota</taxon>
        <taxon>Alphaproteobacteria</taxon>
        <taxon>Rhodobacterales</taxon>
        <taxon>Paracoccaceae</taxon>
        <taxon>Tritonibacter</taxon>
    </lineage>
</organism>
<evidence type="ECO:0000256" key="1">
    <source>
        <dbReference type="ARBA" id="ARBA00011028"/>
    </source>
</evidence>
<protein>
    <recommendedName>
        <fullName evidence="2">High-affinity zinc uptake system protein ZnuA</fullName>
    </recommendedName>
</protein>
<geneLocation type="plasmid" evidence="8 9">
    <name>unnamed1</name>
</geneLocation>
<name>A0A1B1A8V0_9RHOB</name>
<feature type="chain" id="PRO_5008518514" description="High-affinity zinc uptake system protein ZnuA" evidence="7">
    <location>
        <begin position="21"/>
        <end position="359"/>
    </location>
</feature>
<dbReference type="GO" id="GO:0006829">
    <property type="term" value="P:zinc ion transport"/>
    <property type="evidence" value="ECO:0007669"/>
    <property type="project" value="UniProtKB-KW"/>
</dbReference>
<keyword evidence="5" id="KW-0864">Zinc transport</keyword>
<reference evidence="8 9" key="1">
    <citation type="journal article" date="2016" name="ISME J.">
        <title>Global occurrence and heterogeneity of the Roseobacter-clade species Ruegeria mobilis.</title>
        <authorList>
            <person name="Sonnenschein E."/>
            <person name="Gram L."/>
        </authorList>
    </citation>
    <scope>NUCLEOTIDE SEQUENCE [LARGE SCALE GENOMIC DNA]</scope>
    <source>
        <strain evidence="8 9">F1926</strain>
        <plasmid evidence="8 9">unnamed1</plasmid>
    </source>
</reference>
<accession>A0A1B1A8V0</accession>
<keyword evidence="8" id="KW-0614">Plasmid</keyword>
<dbReference type="RefSeq" id="WP_040641737.1">
    <property type="nucleotide sequence ID" value="NZ_CP015231.1"/>
</dbReference>
<evidence type="ECO:0000256" key="2">
    <source>
        <dbReference type="ARBA" id="ARBA00015915"/>
    </source>
</evidence>
<dbReference type="Gene3D" id="3.40.50.1980">
    <property type="entry name" value="Nitrogenase molybdenum iron protein domain"/>
    <property type="match status" value="3"/>
</dbReference>